<accession>A0A3P7KCG4</accession>
<dbReference type="GO" id="GO:0016604">
    <property type="term" value="C:nuclear body"/>
    <property type="evidence" value="ECO:0007669"/>
    <property type="project" value="TreeGrafter"/>
</dbReference>
<dbReference type="PANTHER" id="PTHR13165">
    <property type="entry name" value="ARSENITE-RESISTANCE PROTEIN 2"/>
    <property type="match status" value="1"/>
</dbReference>
<dbReference type="EMBL" id="UYYB01147860">
    <property type="protein sequence ID" value="VDM85957.1"/>
    <property type="molecule type" value="Genomic_DNA"/>
</dbReference>
<organism evidence="1 2">
    <name type="scientific">Strongylus vulgaris</name>
    <name type="common">Blood worm</name>
    <dbReference type="NCBI Taxonomy" id="40348"/>
    <lineage>
        <taxon>Eukaryota</taxon>
        <taxon>Metazoa</taxon>
        <taxon>Ecdysozoa</taxon>
        <taxon>Nematoda</taxon>
        <taxon>Chromadorea</taxon>
        <taxon>Rhabditida</taxon>
        <taxon>Rhabditina</taxon>
        <taxon>Rhabditomorpha</taxon>
        <taxon>Strongyloidea</taxon>
        <taxon>Strongylidae</taxon>
        <taxon>Strongylus</taxon>
    </lineage>
</organism>
<dbReference type="OrthoDB" id="342064at2759"/>
<proteinExistence type="predicted"/>
<dbReference type="InterPro" id="IPR039727">
    <property type="entry name" value="SE/Ars2"/>
</dbReference>
<evidence type="ECO:0000313" key="1">
    <source>
        <dbReference type="EMBL" id="VDM85957.1"/>
    </source>
</evidence>
<evidence type="ECO:0000313" key="2">
    <source>
        <dbReference type="Proteomes" id="UP000270094"/>
    </source>
</evidence>
<dbReference type="PANTHER" id="PTHR13165:SF0">
    <property type="entry name" value="SERRATE RNA EFFECTOR MOLECULE HOMOLOG"/>
    <property type="match status" value="1"/>
</dbReference>
<gene>
    <name evidence="1" type="ORF">SVUK_LOCUS20955</name>
</gene>
<name>A0A3P7KCG4_STRVU</name>
<dbReference type="AlphaFoldDB" id="A0A3P7KCG4"/>
<sequence length="129" mass="14319">MVSGISRGAATTTAPATDEKVPFVRDEHLLHALDLLILYLRMVHSIDFYGHIEYPNEDAMPNRCGMLHVRGVLPTQFGTAEDGAKLVSTKFNTVRKVWVSSSCQAHARLLLSNYSFILSITTAKRETLS</sequence>
<dbReference type="GO" id="GO:0031053">
    <property type="term" value="P:primary miRNA processing"/>
    <property type="evidence" value="ECO:0007669"/>
    <property type="project" value="TreeGrafter"/>
</dbReference>
<reference evidence="1 2" key="1">
    <citation type="submission" date="2018-11" db="EMBL/GenBank/DDBJ databases">
        <authorList>
            <consortium name="Pathogen Informatics"/>
        </authorList>
    </citation>
    <scope>NUCLEOTIDE SEQUENCE [LARGE SCALE GENOMIC DNA]</scope>
</reference>
<keyword evidence="2" id="KW-1185">Reference proteome</keyword>
<dbReference type="Proteomes" id="UP000270094">
    <property type="component" value="Unassembled WGS sequence"/>
</dbReference>
<protein>
    <submittedName>
        <fullName evidence="1">Uncharacterized protein</fullName>
    </submittedName>
</protein>